<keyword evidence="1" id="KW-0472">Membrane</keyword>
<evidence type="ECO:0000313" key="3">
    <source>
        <dbReference type="Proteomes" id="UP001524318"/>
    </source>
</evidence>
<dbReference type="EMBL" id="JANCLV010000002">
    <property type="protein sequence ID" value="MCP8999149.1"/>
    <property type="molecule type" value="Genomic_DNA"/>
</dbReference>
<accession>A0ABT1LM19</accession>
<proteinExistence type="predicted"/>
<reference evidence="2 3" key="1">
    <citation type="submission" date="2022-06" db="EMBL/GenBank/DDBJ databases">
        <title>Pseudarthrobacter sp. strain RMG13 Genome sequencing and assembly.</title>
        <authorList>
            <person name="Kim I."/>
        </authorList>
    </citation>
    <scope>NUCLEOTIDE SEQUENCE [LARGE SCALE GENOMIC DNA]</scope>
    <source>
        <strain evidence="2 3">RMG13</strain>
    </source>
</reference>
<feature type="transmembrane region" description="Helical" evidence="1">
    <location>
        <begin position="109"/>
        <end position="128"/>
    </location>
</feature>
<comment type="caution">
    <text evidence="2">The sequence shown here is derived from an EMBL/GenBank/DDBJ whole genome shotgun (WGS) entry which is preliminary data.</text>
</comment>
<gene>
    <name evidence="2" type="ORF">NFC73_05270</name>
</gene>
<dbReference type="RefSeq" id="WP_254748205.1">
    <property type="nucleotide sequence ID" value="NZ_JANCLV010000002.1"/>
</dbReference>
<dbReference type="Proteomes" id="UP001524318">
    <property type="component" value="Unassembled WGS sequence"/>
</dbReference>
<evidence type="ECO:0000313" key="2">
    <source>
        <dbReference type="EMBL" id="MCP8999149.1"/>
    </source>
</evidence>
<keyword evidence="3" id="KW-1185">Reference proteome</keyword>
<evidence type="ECO:0000256" key="1">
    <source>
        <dbReference type="SAM" id="Phobius"/>
    </source>
</evidence>
<keyword evidence="1" id="KW-1133">Transmembrane helix</keyword>
<sequence>MKVLAAVSLIELILQLIGARKAIRDGIPYDAPIGRGKPEDVARDMWAMGSGLSAPWHTLAAHAAGTALLIARPRPWVRRAVGVLGALYILGISWERITRESFRHPDRETTPLIASGLALSVAMALLGFGRKRL</sequence>
<feature type="transmembrane region" description="Helical" evidence="1">
    <location>
        <begin position="80"/>
        <end position="97"/>
    </location>
</feature>
<protein>
    <submittedName>
        <fullName evidence="2">Uncharacterized protein</fullName>
    </submittedName>
</protein>
<name>A0ABT1LM19_9MICC</name>
<organism evidence="2 3">
    <name type="scientific">Pseudarthrobacter humi</name>
    <dbReference type="NCBI Taxonomy" id="2952523"/>
    <lineage>
        <taxon>Bacteria</taxon>
        <taxon>Bacillati</taxon>
        <taxon>Actinomycetota</taxon>
        <taxon>Actinomycetes</taxon>
        <taxon>Micrococcales</taxon>
        <taxon>Micrococcaceae</taxon>
        <taxon>Pseudarthrobacter</taxon>
    </lineage>
</organism>
<keyword evidence="1" id="KW-0812">Transmembrane</keyword>